<dbReference type="Gene3D" id="3.90.640.10">
    <property type="entry name" value="Actin, Chain A, domain 4"/>
    <property type="match status" value="1"/>
</dbReference>
<name>A0A0N1GYV8_9EURO</name>
<evidence type="ECO:0000256" key="3">
    <source>
        <dbReference type="SAM" id="MobiDB-lite"/>
    </source>
</evidence>
<organism evidence="4 5">
    <name type="scientific">Cyphellophora attinorum</name>
    <dbReference type="NCBI Taxonomy" id="1664694"/>
    <lineage>
        <taxon>Eukaryota</taxon>
        <taxon>Fungi</taxon>
        <taxon>Dikarya</taxon>
        <taxon>Ascomycota</taxon>
        <taxon>Pezizomycotina</taxon>
        <taxon>Eurotiomycetes</taxon>
        <taxon>Chaetothyriomycetidae</taxon>
        <taxon>Chaetothyriales</taxon>
        <taxon>Cyphellophoraceae</taxon>
        <taxon>Cyphellophora</taxon>
    </lineage>
</organism>
<dbReference type="RefSeq" id="XP_017996069.1">
    <property type="nucleotide sequence ID" value="XM_018149392.1"/>
</dbReference>
<dbReference type="VEuPathDB" id="FungiDB:AB675_8905"/>
<protein>
    <submittedName>
        <fullName evidence="4">Uncharacterized protein</fullName>
    </submittedName>
</protein>
<feature type="compositionally biased region" description="Polar residues" evidence="3">
    <location>
        <begin position="1"/>
        <end position="13"/>
    </location>
</feature>
<dbReference type="PANTHER" id="PTHR14187">
    <property type="entry name" value="ALPHA KINASE/ELONGATION FACTOR 2 KINASE"/>
    <property type="match status" value="1"/>
</dbReference>
<dbReference type="EMBL" id="LFJN01000033">
    <property type="protein sequence ID" value="KPI36106.1"/>
    <property type="molecule type" value="Genomic_DNA"/>
</dbReference>
<accession>A0A0N1GYV8</accession>
<feature type="region of interest" description="Disordered" evidence="3">
    <location>
        <begin position="1"/>
        <end position="42"/>
    </location>
</feature>
<evidence type="ECO:0000256" key="2">
    <source>
        <dbReference type="ARBA" id="ARBA00022840"/>
    </source>
</evidence>
<comment type="caution">
    <text evidence="4">The sequence shown here is derived from an EMBL/GenBank/DDBJ whole genome shotgun (WGS) entry which is preliminary data.</text>
</comment>
<evidence type="ECO:0000256" key="1">
    <source>
        <dbReference type="ARBA" id="ARBA00022741"/>
    </source>
</evidence>
<dbReference type="GeneID" id="28741272"/>
<dbReference type="CDD" id="cd10170">
    <property type="entry name" value="ASKHA_NBD_HSP70"/>
    <property type="match status" value="1"/>
</dbReference>
<dbReference type="STRING" id="1664694.A0A0N1GYV8"/>
<keyword evidence="5" id="KW-1185">Reference proteome</keyword>
<evidence type="ECO:0000313" key="5">
    <source>
        <dbReference type="Proteomes" id="UP000038010"/>
    </source>
</evidence>
<keyword evidence="1" id="KW-0547">Nucleotide-binding</keyword>
<proteinExistence type="predicted"/>
<dbReference type="InterPro" id="IPR043129">
    <property type="entry name" value="ATPase_NBD"/>
</dbReference>
<dbReference type="GO" id="GO:0140662">
    <property type="term" value="F:ATP-dependent protein folding chaperone"/>
    <property type="evidence" value="ECO:0007669"/>
    <property type="project" value="InterPro"/>
</dbReference>
<dbReference type="AlphaFoldDB" id="A0A0N1GYV8"/>
<sequence>MRNILTFNQSETQAASSSAKRKKTTKVARKRSSDVDQTPEAIAKRQEKLAALKERYRQVRLQEKEKGKRTISVGIDFGTTYTGAAYVTSADDLPPVTITKWGKGREGALMPKTPSIIAYAEDNEKQKEEIVFGSNVPSESCSYVWFKLLLDDETNPADYEDPLMEQVIGSHIMGLPAGKTAAQLVTDYLSQIHKHIFTHLRGVLDDGLDITPLVFCVTVPAAYGRAGRQATLSAAKAAGFGTRDGDELICCDEPQCAILDVLHTYMNKFQKVQSPFQEKECVLNVDMGGGTLDAITYRISNLEPLRLEEASVGAGAKCGGTTIDREFFKWCERKFGKHFIKVPLASRSIGSKFMKEFEEIKCRFEGVHVDGEQEYLVGPIRMEDIDTDDENMCSSWDSHDSAIKISSHELEGFFEPVLRSTFELIWGQIAAVEAARMPKIQSLVLCGGLSSSPYVQWRVKEFVKTELKGSMRVVTPENPIAAIARGGAVHARSQNIVVCRKSRDSLGIVGYRSFKDGQASNNEDFVFLASGRKVVKDKPNFAFTRGEKIYRSTRRYVEATVELKESEIAKAGAVSQDLYASSSDTIPTTLDASCRKIGEMKLNLISAAQTRRKELKEQNGGRAPKVIDLPVKIEFAPGDDKGVLVVKAIANRATKVGQVSIEYTADPRAGIVPLGPVKVKRDRDD</sequence>
<evidence type="ECO:0000313" key="4">
    <source>
        <dbReference type="EMBL" id="KPI36106.1"/>
    </source>
</evidence>
<dbReference type="GO" id="GO:0005524">
    <property type="term" value="F:ATP binding"/>
    <property type="evidence" value="ECO:0007669"/>
    <property type="project" value="UniProtKB-KW"/>
</dbReference>
<dbReference type="PANTHER" id="PTHR14187:SF5">
    <property type="entry name" value="HEAT SHOCK 70 KDA PROTEIN 12A"/>
    <property type="match status" value="1"/>
</dbReference>
<gene>
    <name evidence="4" type="ORF">AB675_8905</name>
</gene>
<dbReference type="Gene3D" id="3.30.420.40">
    <property type="match status" value="2"/>
</dbReference>
<dbReference type="Proteomes" id="UP000038010">
    <property type="component" value="Unassembled WGS sequence"/>
</dbReference>
<dbReference type="InterPro" id="IPR013126">
    <property type="entry name" value="Hsp_70_fam"/>
</dbReference>
<keyword evidence="2" id="KW-0067">ATP-binding</keyword>
<reference evidence="4 5" key="1">
    <citation type="submission" date="2015-06" db="EMBL/GenBank/DDBJ databases">
        <title>Draft genome of the ant-associated black yeast Phialophora attae CBS 131958.</title>
        <authorList>
            <person name="Moreno L.F."/>
            <person name="Stielow B.J."/>
            <person name="de Hoog S."/>
            <person name="Vicente V.A."/>
            <person name="Weiss V.A."/>
            <person name="de Vries M."/>
            <person name="Cruz L.M."/>
            <person name="Souza E.M."/>
        </authorList>
    </citation>
    <scope>NUCLEOTIDE SEQUENCE [LARGE SCALE GENOMIC DNA]</scope>
    <source>
        <strain evidence="4 5">CBS 131958</strain>
    </source>
</reference>
<dbReference type="PRINTS" id="PR00301">
    <property type="entry name" value="HEATSHOCK70"/>
</dbReference>
<feature type="compositionally biased region" description="Basic residues" evidence="3">
    <location>
        <begin position="19"/>
        <end position="30"/>
    </location>
</feature>
<dbReference type="SUPFAM" id="SSF53067">
    <property type="entry name" value="Actin-like ATPase domain"/>
    <property type="match status" value="2"/>
</dbReference>
<dbReference type="OrthoDB" id="2963168at2759"/>
<dbReference type="Pfam" id="PF00012">
    <property type="entry name" value="HSP70"/>
    <property type="match status" value="1"/>
</dbReference>